<dbReference type="PANTHER" id="PTHR33667">
    <property type="entry name" value="SI:DKEY-57N24.6"/>
    <property type="match status" value="1"/>
</dbReference>
<dbReference type="AlphaFoldDB" id="A0ABD0SXN9"/>
<protein>
    <submittedName>
        <fullName evidence="2">Uncharacterized protein</fullName>
    </submittedName>
</protein>
<reference evidence="2 3" key="1">
    <citation type="submission" date="2024-06" db="EMBL/GenBank/DDBJ databases">
        <title>A chromosome-level genome assembly of beet webworm, Loxostege sticticalis.</title>
        <authorList>
            <person name="Zhang Y."/>
        </authorList>
    </citation>
    <scope>NUCLEOTIDE SEQUENCE [LARGE SCALE GENOMIC DNA]</scope>
    <source>
        <strain evidence="2">AQ028</strain>
        <tissue evidence="2">Male pupae</tissue>
    </source>
</reference>
<name>A0ABD0SXN9_LOXSC</name>
<feature type="region of interest" description="Disordered" evidence="1">
    <location>
        <begin position="218"/>
        <end position="243"/>
    </location>
</feature>
<comment type="caution">
    <text evidence="2">The sequence shown here is derived from an EMBL/GenBank/DDBJ whole genome shotgun (WGS) entry which is preliminary data.</text>
</comment>
<proteinExistence type="predicted"/>
<evidence type="ECO:0000313" key="3">
    <source>
        <dbReference type="Proteomes" id="UP001549921"/>
    </source>
</evidence>
<evidence type="ECO:0000256" key="1">
    <source>
        <dbReference type="SAM" id="MobiDB-lite"/>
    </source>
</evidence>
<organism evidence="2 3">
    <name type="scientific">Loxostege sticticalis</name>
    <name type="common">Beet webworm moth</name>
    <dbReference type="NCBI Taxonomy" id="481309"/>
    <lineage>
        <taxon>Eukaryota</taxon>
        <taxon>Metazoa</taxon>
        <taxon>Ecdysozoa</taxon>
        <taxon>Arthropoda</taxon>
        <taxon>Hexapoda</taxon>
        <taxon>Insecta</taxon>
        <taxon>Pterygota</taxon>
        <taxon>Neoptera</taxon>
        <taxon>Endopterygota</taxon>
        <taxon>Lepidoptera</taxon>
        <taxon>Glossata</taxon>
        <taxon>Ditrysia</taxon>
        <taxon>Pyraloidea</taxon>
        <taxon>Crambidae</taxon>
        <taxon>Pyraustinae</taxon>
        <taxon>Loxostege</taxon>
    </lineage>
</organism>
<sequence length="704" mass="79583">MSKNAPKIAVVDISNLCKSSFTLTFAVEVLGIDVWHDCNEGWLDLGPCAQGIKLQYQLYPGQTFEVDILIWPHVAKVWCGAQFGWVRTWQFLERRFLTFSIIHMFPVRVMDLRTFTATIIPIVGMGSLGANAKNDKNVEVFLPALKFNEARYFAPVVEGEESLTEFIFRLIWEPVAAHIPANYMDAEFDTPQVVTDVRHRDTIMFEVKEAILNANKIPEEEPPELDEPKMTDRRESKLVKKEEKKKAPEVPKLKFEIKLQGDAILAGIGRIIPFEKIGERPPDLGEIIAIISSNNLPAQDDMPVFFVNVDNLSDVPVENLKKLRVSQIYTRWIIGDEIHDSDPQYVRSIKNDVKFNDHHALPMNPMSVSNITAVFLDEPFEIQLRGIRLTPIQKEHPKFFGYKKGDHDFGTSSVRKQINEDGDFLIAVTKIDSRIFGKGVDKFLRGEYPLFPPTPRVVDLERDGICTNDINLIKAHVTPNVVVPPYVVLQAQMTLEVSMGFVGCKPKKITNSFSRLYSIIHETESIIAILKQITEINEQILHSEEKDNLLTGFTLDEGSLVLLYVEGPSDGHILKLWDMTEDLYPEVKPVFSSSARYQSRIYPELLEATMPFYMLKMFAPLGLLLACPPVYARPALPLPTRSAILKLGRLISGNLRAAPSRSEMPTASELKSFRLELCVAPKPAVFVQPDESQQKTGIVNNILN</sequence>
<dbReference type="PANTHER" id="PTHR33667:SF7">
    <property type="entry name" value="RIKEN CDNA 1810020O05 GENE"/>
    <property type="match status" value="1"/>
</dbReference>
<feature type="compositionally biased region" description="Basic and acidic residues" evidence="1">
    <location>
        <begin position="226"/>
        <end position="243"/>
    </location>
</feature>
<accession>A0ABD0SXN9</accession>
<dbReference type="EMBL" id="JBEDNZ010000013">
    <property type="protein sequence ID" value="KAL0830524.1"/>
    <property type="molecule type" value="Genomic_DNA"/>
</dbReference>
<gene>
    <name evidence="2" type="ORF">ABMA28_002685</name>
</gene>
<dbReference type="Proteomes" id="UP001549921">
    <property type="component" value="Unassembled WGS sequence"/>
</dbReference>
<evidence type="ECO:0000313" key="2">
    <source>
        <dbReference type="EMBL" id="KAL0830524.1"/>
    </source>
</evidence>